<dbReference type="OrthoDB" id="297375at2759"/>
<reference evidence="1 2" key="1">
    <citation type="journal article" date="2013" name="BMC Genomics">
        <title>Reconstruction of the lipid metabolism for the microalga Monoraphidium neglectum from its genome sequence reveals characteristics suitable for biofuel production.</title>
        <authorList>
            <person name="Bogen C."/>
            <person name="Al-Dilaimi A."/>
            <person name="Albersmeier A."/>
            <person name="Wichmann J."/>
            <person name="Grundmann M."/>
            <person name="Rupp O."/>
            <person name="Lauersen K.J."/>
            <person name="Blifernez-Klassen O."/>
            <person name="Kalinowski J."/>
            <person name="Goesmann A."/>
            <person name="Mussgnug J.H."/>
            <person name="Kruse O."/>
        </authorList>
    </citation>
    <scope>NUCLEOTIDE SEQUENCE [LARGE SCALE GENOMIC DNA]</scope>
    <source>
        <strain evidence="1 2">SAG 48.87</strain>
    </source>
</reference>
<proteinExistence type="predicted"/>
<keyword evidence="2" id="KW-1185">Reference proteome</keyword>
<evidence type="ECO:0000313" key="2">
    <source>
        <dbReference type="Proteomes" id="UP000054498"/>
    </source>
</evidence>
<evidence type="ECO:0000313" key="1">
    <source>
        <dbReference type="EMBL" id="KIZ04126.1"/>
    </source>
</evidence>
<dbReference type="RefSeq" id="XP_013903145.1">
    <property type="nucleotide sequence ID" value="XM_014047691.1"/>
</dbReference>
<dbReference type="STRING" id="145388.A0A0D2NGJ0"/>
<dbReference type="Gene3D" id="2.130.10.30">
    <property type="entry name" value="Regulator of chromosome condensation 1/beta-lactamase-inhibitor protein II"/>
    <property type="match status" value="1"/>
</dbReference>
<protein>
    <submittedName>
        <fullName evidence="1">Uncharacterized protein</fullName>
    </submittedName>
</protein>
<dbReference type="Proteomes" id="UP000054498">
    <property type="component" value="Unassembled WGS sequence"/>
</dbReference>
<dbReference type="EMBL" id="KK100720">
    <property type="protein sequence ID" value="KIZ04126.1"/>
    <property type="molecule type" value="Genomic_DNA"/>
</dbReference>
<dbReference type="SUPFAM" id="SSF50985">
    <property type="entry name" value="RCC1/BLIP-II"/>
    <property type="match status" value="1"/>
</dbReference>
<dbReference type="InterPro" id="IPR009091">
    <property type="entry name" value="RCC1/BLIP-II"/>
</dbReference>
<dbReference type="GeneID" id="25736704"/>
<sequence>MSDGERVWLVGRWLDGAGEEAGAAPFYAPAEALHLPAEGVAKVVAGPHCSGAVSGDGRLFLAGRLLDRHHGESLLHKHGGALREPVDWAWPGFGGAVMAAVPGVQGVVDAALGGWHACVLCE</sequence>
<name>A0A0D2NGJ0_9CHLO</name>
<accession>A0A0D2NGJ0</accession>
<organism evidence="1 2">
    <name type="scientific">Monoraphidium neglectum</name>
    <dbReference type="NCBI Taxonomy" id="145388"/>
    <lineage>
        <taxon>Eukaryota</taxon>
        <taxon>Viridiplantae</taxon>
        <taxon>Chlorophyta</taxon>
        <taxon>core chlorophytes</taxon>
        <taxon>Chlorophyceae</taxon>
        <taxon>CS clade</taxon>
        <taxon>Sphaeropleales</taxon>
        <taxon>Selenastraceae</taxon>
        <taxon>Monoraphidium</taxon>
    </lineage>
</organism>
<dbReference type="AlphaFoldDB" id="A0A0D2NGJ0"/>
<gene>
    <name evidence="1" type="ORF">MNEG_3826</name>
</gene>
<dbReference type="KEGG" id="mng:MNEG_3826"/>